<dbReference type="AlphaFoldDB" id="A0A165CBN8"/>
<organism evidence="2 3">
    <name type="scientific">Calocera cornea HHB12733</name>
    <dbReference type="NCBI Taxonomy" id="1353952"/>
    <lineage>
        <taxon>Eukaryota</taxon>
        <taxon>Fungi</taxon>
        <taxon>Dikarya</taxon>
        <taxon>Basidiomycota</taxon>
        <taxon>Agaricomycotina</taxon>
        <taxon>Dacrymycetes</taxon>
        <taxon>Dacrymycetales</taxon>
        <taxon>Dacrymycetaceae</taxon>
        <taxon>Calocera</taxon>
    </lineage>
</organism>
<protein>
    <recommendedName>
        <fullName evidence="1">Aminoglycoside phosphotransferase domain-containing protein</fullName>
    </recommendedName>
</protein>
<reference evidence="2 3" key="1">
    <citation type="journal article" date="2016" name="Mol. Biol. Evol.">
        <title>Comparative Genomics of Early-Diverging Mushroom-Forming Fungi Provides Insights into the Origins of Lignocellulose Decay Capabilities.</title>
        <authorList>
            <person name="Nagy L.G."/>
            <person name="Riley R."/>
            <person name="Tritt A."/>
            <person name="Adam C."/>
            <person name="Daum C."/>
            <person name="Floudas D."/>
            <person name="Sun H."/>
            <person name="Yadav J.S."/>
            <person name="Pangilinan J."/>
            <person name="Larsson K.H."/>
            <person name="Matsuura K."/>
            <person name="Barry K."/>
            <person name="Labutti K."/>
            <person name="Kuo R."/>
            <person name="Ohm R.A."/>
            <person name="Bhattacharya S.S."/>
            <person name="Shirouzu T."/>
            <person name="Yoshinaga Y."/>
            <person name="Martin F.M."/>
            <person name="Grigoriev I.V."/>
            <person name="Hibbett D.S."/>
        </authorList>
    </citation>
    <scope>NUCLEOTIDE SEQUENCE [LARGE SCALE GENOMIC DNA]</scope>
    <source>
        <strain evidence="2 3">HHB12733</strain>
    </source>
</reference>
<dbReference type="Gene3D" id="3.90.1200.10">
    <property type="match status" value="1"/>
</dbReference>
<dbReference type="EMBL" id="KV424162">
    <property type="protein sequence ID" value="KZT50543.1"/>
    <property type="molecule type" value="Genomic_DNA"/>
</dbReference>
<dbReference type="PANTHER" id="PTHR21310:SF15">
    <property type="entry name" value="AMINOGLYCOSIDE PHOSPHOTRANSFERASE DOMAIN-CONTAINING PROTEIN"/>
    <property type="match status" value="1"/>
</dbReference>
<dbReference type="SUPFAM" id="SSF56112">
    <property type="entry name" value="Protein kinase-like (PK-like)"/>
    <property type="match status" value="1"/>
</dbReference>
<dbReference type="Proteomes" id="UP000076842">
    <property type="component" value="Unassembled WGS sequence"/>
</dbReference>
<dbReference type="InParanoid" id="A0A165CBN8"/>
<proteinExistence type="predicted"/>
<evidence type="ECO:0000259" key="1">
    <source>
        <dbReference type="Pfam" id="PF01636"/>
    </source>
</evidence>
<dbReference type="InterPro" id="IPR002575">
    <property type="entry name" value="Aminoglycoside_PTrfase"/>
</dbReference>
<sequence>MDTDITKFRVPNELWRDVPPLARLWLAVPTRIRLAVYRLIWWLADTMYPRGYAVRVHRILPGIYLKYGLIKSSEPHAMLLLRRHTNLHSSVALDYVTSTQAMIGGSQGINSYTTAFLLMTAARGQSLMAVEDKLTPGQITSLGLELRDYLAEMHKIPNPYKYGLCSSAGGGVDAPRITADNFDLPPCENIRAFHGWLTRRMGMDWPLMEPKVQPLFDKYDEQPTIFSHGDLSSDNIMVHNGRLSGLIDWETSGWMPPYWDYLCTRWENSEVCKTVVRLAIPEHSDREKYEMSAAAAVGRGHSPTTIPSFEEANIL</sequence>
<keyword evidence="3" id="KW-1185">Reference proteome</keyword>
<evidence type="ECO:0000313" key="2">
    <source>
        <dbReference type="EMBL" id="KZT50543.1"/>
    </source>
</evidence>
<gene>
    <name evidence="2" type="ORF">CALCODRAFT_444464</name>
</gene>
<evidence type="ECO:0000313" key="3">
    <source>
        <dbReference type="Proteomes" id="UP000076842"/>
    </source>
</evidence>
<accession>A0A165CBN8</accession>
<dbReference type="InterPro" id="IPR051678">
    <property type="entry name" value="AGP_Transferase"/>
</dbReference>
<dbReference type="Pfam" id="PF01636">
    <property type="entry name" value="APH"/>
    <property type="match status" value="1"/>
</dbReference>
<dbReference type="OrthoDB" id="5598852at2759"/>
<dbReference type="STRING" id="1353952.A0A165CBN8"/>
<feature type="domain" description="Aminoglycoside phosphotransferase" evidence="1">
    <location>
        <begin position="112"/>
        <end position="264"/>
    </location>
</feature>
<dbReference type="InterPro" id="IPR011009">
    <property type="entry name" value="Kinase-like_dom_sf"/>
</dbReference>
<dbReference type="PANTHER" id="PTHR21310">
    <property type="entry name" value="AMINOGLYCOSIDE PHOSPHOTRANSFERASE-RELATED-RELATED"/>
    <property type="match status" value="1"/>
</dbReference>
<name>A0A165CBN8_9BASI</name>